<feature type="region of interest" description="Disordered" evidence="1">
    <location>
        <begin position="1"/>
        <end position="25"/>
    </location>
</feature>
<proteinExistence type="predicted"/>
<comment type="caution">
    <text evidence="2">The sequence shown here is derived from an EMBL/GenBank/DDBJ whole genome shotgun (WGS) entry which is preliminary data.</text>
</comment>
<sequence length="66" mass="7461">MTGSMLLKSSRRDSQMSEAQGSPKFLLQRNHVEIKKWMQILQQVTTMEIPAHQNYSGAVPCSKPPC</sequence>
<organism evidence="2 3">
    <name type="scientific">Dissostichus eleginoides</name>
    <name type="common">Patagonian toothfish</name>
    <name type="synonym">Dissostichus amissus</name>
    <dbReference type="NCBI Taxonomy" id="100907"/>
    <lineage>
        <taxon>Eukaryota</taxon>
        <taxon>Metazoa</taxon>
        <taxon>Chordata</taxon>
        <taxon>Craniata</taxon>
        <taxon>Vertebrata</taxon>
        <taxon>Euteleostomi</taxon>
        <taxon>Actinopterygii</taxon>
        <taxon>Neopterygii</taxon>
        <taxon>Teleostei</taxon>
        <taxon>Neoteleostei</taxon>
        <taxon>Acanthomorphata</taxon>
        <taxon>Eupercaria</taxon>
        <taxon>Perciformes</taxon>
        <taxon>Notothenioidei</taxon>
        <taxon>Nototheniidae</taxon>
        <taxon>Dissostichus</taxon>
    </lineage>
</organism>
<name>A0AAD9FDY5_DISEL</name>
<gene>
    <name evidence="2" type="ORF">KUDE01_017788</name>
</gene>
<evidence type="ECO:0000256" key="1">
    <source>
        <dbReference type="SAM" id="MobiDB-lite"/>
    </source>
</evidence>
<evidence type="ECO:0000313" key="3">
    <source>
        <dbReference type="Proteomes" id="UP001228049"/>
    </source>
</evidence>
<dbReference type="Proteomes" id="UP001228049">
    <property type="component" value="Unassembled WGS sequence"/>
</dbReference>
<dbReference type="EMBL" id="JASDAP010000008">
    <property type="protein sequence ID" value="KAK1898264.1"/>
    <property type="molecule type" value="Genomic_DNA"/>
</dbReference>
<protein>
    <submittedName>
        <fullName evidence="2">2-isopropylmalate synthase</fullName>
    </submittedName>
</protein>
<dbReference type="AlphaFoldDB" id="A0AAD9FDY5"/>
<accession>A0AAD9FDY5</accession>
<reference evidence="2" key="1">
    <citation type="submission" date="2023-04" db="EMBL/GenBank/DDBJ databases">
        <title>Chromosome-level genome of Chaenocephalus aceratus.</title>
        <authorList>
            <person name="Park H."/>
        </authorList>
    </citation>
    <scope>NUCLEOTIDE SEQUENCE</scope>
    <source>
        <strain evidence="2">DE</strain>
        <tissue evidence="2">Muscle</tissue>
    </source>
</reference>
<keyword evidence="3" id="KW-1185">Reference proteome</keyword>
<evidence type="ECO:0000313" key="2">
    <source>
        <dbReference type="EMBL" id="KAK1898264.1"/>
    </source>
</evidence>